<protein>
    <submittedName>
        <fullName evidence="1">Uncharacterized protein</fullName>
    </submittedName>
</protein>
<dbReference type="AlphaFoldDB" id="A0A844XP94"/>
<dbReference type="EMBL" id="WTYC01000001">
    <property type="protein sequence ID" value="MXO46868.1"/>
    <property type="molecule type" value="Genomic_DNA"/>
</dbReference>
<dbReference type="Proteomes" id="UP000448199">
    <property type="component" value="Unassembled WGS sequence"/>
</dbReference>
<evidence type="ECO:0000313" key="2">
    <source>
        <dbReference type="Proteomes" id="UP000448199"/>
    </source>
</evidence>
<gene>
    <name evidence="1" type="ORF">GRI69_01155</name>
</gene>
<dbReference type="RefSeq" id="WP_160726489.1">
    <property type="nucleotide sequence ID" value="NZ_WTYC01000001.1"/>
</dbReference>
<sequence>MARKSIDSRMDRIYGALLPIGSMARREYELPDDLRDMLAKHRTRTAAIIDRAENTEPGGAYAAMLEGTLRLPEMPAVLRDALQLSDPPVVTEDMSVREVADVWMEFAVGANGI</sequence>
<organism evidence="1 2">
    <name type="scientific">Qipengyuania vulgaris</name>
    <dbReference type="NCBI Taxonomy" id="291985"/>
    <lineage>
        <taxon>Bacteria</taxon>
        <taxon>Pseudomonadati</taxon>
        <taxon>Pseudomonadota</taxon>
        <taxon>Alphaproteobacteria</taxon>
        <taxon>Sphingomonadales</taxon>
        <taxon>Erythrobacteraceae</taxon>
        <taxon>Qipengyuania</taxon>
    </lineage>
</organism>
<evidence type="ECO:0000313" key="1">
    <source>
        <dbReference type="EMBL" id="MXO46868.1"/>
    </source>
</evidence>
<comment type="caution">
    <text evidence="1">The sequence shown here is derived from an EMBL/GenBank/DDBJ whole genome shotgun (WGS) entry which is preliminary data.</text>
</comment>
<proteinExistence type="predicted"/>
<accession>A0A844XP94</accession>
<name>A0A844XP94_9SPHN</name>
<keyword evidence="2" id="KW-1185">Reference proteome</keyword>
<reference evidence="1 2" key="1">
    <citation type="submission" date="2019-12" db="EMBL/GenBank/DDBJ databases">
        <title>Genomic-based taxomic classification of the family Erythrobacteraceae.</title>
        <authorList>
            <person name="Xu L."/>
        </authorList>
    </citation>
    <scope>NUCLEOTIDE SEQUENCE [LARGE SCALE GENOMIC DNA]</scope>
    <source>
        <strain evidence="1 2">DSM 17792</strain>
    </source>
</reference>